<evidence type="ECO:0000256" key="5">
    <source>
        <dbReference type="SAM" id="Phobius"/>
    </source>
</evidence>
<evidence type="ECO:0000313" key="7">
    <source>
        <dbReference type="Proteomes" id="UP000182471"/>
    </source>
</evidence>
<dbReference type="InterPro" id="IPR035952">
    <property type="entry name" value="Rhomboid-like_sf"/>
</dbReference>
<feature type="transmembrane region" description="Helical" evidence="5">
    <location>
        <begin position="97"/>
        <end position="119"/>
    </location>
</feature>
<dbReference type="RefSeq" id="WP_051532822.1">
    <property type="nucleotide sequence ID" value="NZ_FOGW01000008.1"/>
</dbReference>
<feature type="transmembrane region" description="Helical" evidence="5">
    <location>
        <begin position="186"/>
        <end position="209"/>
    </location>
</feature>
<evidence type="ECO:0000256" key="3">
    <source>
        <dbReference type="ARBA" id="ARBA00022989"/>
    </source>
</evidence>
<evidence type="ECO:0008006" key="8">
    <source>
        <dbReference type="Google" id="ProtNLM"/>
    </source>
</evidence>
<evidence type="ECO:0000256" key="1">
    <source>
        <dbReference type="ARBA" id="ARBA00004141"/>
    </source>
</evidence>
<name>A0A1H9RE07_9FIRM</name>
<keyword evidence="4 5" id="KW-0472">Membrane</keyword>
<dbReference type="EMBL" id="FOGW01000008">
    <property type="protein sequence ID" value="SER70942.1"/>
    <property type="molecule type" value="Genomic_DNA"/>
</dbReference>
<comment type="subcellular location">
    <subcellularLocation>
        <location evidence="1">Membrane</location>
        <topology evidence="1">Multi-pass membrane protein</topology>
    </subcellularLocation>
</comment>
<accession>A0A1H9RE07</accession>
<organism evidence="6 7">
    <name type="scientific">Lachnobacterium bovis</name>
    <dbReference type="NCBI Taxonomy" id="140626"/>
    <lineage>
        <taxon>Bacteria</taxon>
        <taxon>Bacillati</taxon>
        <taxon>Bacillota</taxon>
        <taxon>Clostridia</taxon>
        <taxon>Lachnospirales</taxon>
        <taxon>Lachnospiraceae</taxon>
        <taxon>Lachnobacterium</taxon>
    </lineage>
</organism>
<protein>
    <recommendedName>
        <fullName evidence="8">Membrane associated serine protease, rhomboid family</fullName>
    </recommendedName>
</protein>
<dbReference type="Proteomes" id="UP000182471">
    <property type="component" value="Unassembled WGS sequence"/>
</dbReference>
<proteinExistence type="predicted"/>
<keyword evidence="2 5" id="KW-0812">Transmembrane</keyword>
<dbReference type="OrthoDB" id="9778756at2"/>
<reference evidence="7" key="1">
    <citation type="submission" date="2016-10" db="EMBL/GenBank/DDBJ databases">
        <authorList>
            <person name="Varghese N."/>
            <person name="Submissions S."/>
        </authorList>
    </citation>
    <scope>NUCLEOTIDE SEQUENCE [LARGE SCALE GENOMIC DNA]</scope>
    <source>
        <strain evidence="7">S1b</strain>
    </source>
</reference>
<dbReference type="Gene3D" id="1.20.1540.10">
    <property type="entry name" value="Rhomboid-like"/>
    <property type="match status" value="1"/>
</dbReference>
<feature type="transmembrane region" description="Helical" evidence="5">
    <location>
        <begin position="131"/>
        <end position="156"/>
    </location>
</feature>
<sequence>MNWFDKISQKIEKIAISNITAYLVGICIISSLFFKGSMIGFLNFNITLILKGEVWRIFTWLLMPSGSDFLTLLFLVFLIPFGRGVENIIGKARMNTFYLCGFVTSVLCGFIQYFITYAVTGGAQISPNLALYNILTSTLVLMGMFMPDTVVQLYFVIPIKMKYMIVFYIFISFIQMYEYYKIGNIGVLLFQGTPIFYALLNVFIVFFAIKRKNRPRKTYGAFYGQSDFSQKRKEGFSVVKNTKEQTPRHKCAVCGKTDIDSPDMVFRYCSRCNGNYEYCMDHLYTHQHIVK</sequence>
<dbReference type="GO" id="GO:0016020">
    <property type="term" value="C:membrane"/>
    <property type="evidence" value="ECO:0007669"/>
    <property type="project" value="UniProtKB-SubCell"/>
</dbReference>
<keyword evidence="7" id="KW-1185">Reference proteome</keyword>
<dbReference type="AlphaFoldDB" id="A0A1H9RE07"/>
<evidence type="ECO:0000256" key="4">
    <source>
        <dbReference type="ARBA" id="ARBA00023136"/>
    </source>
</evidence>
<feature type="transmembrane region" description="Helical" evidence="5">
    <location>
        <begin position="163"/>
        <end position="180"/>
    </location>
</feature>
<feature type="transmembrane region" description="Helical" evidence="5">
    <location>
        <begin position="21"/>
        <end position="49"/>
    </location>
</feature>
<gene>
    <name evidence="6" type="ORF">SAMN02910429_00833</name>
</gene>
<evidence type="ECO:0000256" key="2">
    <source>
        <dbReference type="ARBA" id="ARBA00022692"/>
    </source>
</evidence>
<dbReference type="SUPFAM" id="SSF144091">
    <property type="entry name" value="Rhomboid-like"/>
    <property type="match status" value="1"/>
</dbReference>
<keyword evidence="3 5" id="KW-1133">Transmembrane helix</keyword>
<evidence type="ECO:0000313" key="6">
    <source>
        <dbReference type="EMBL" id="SER70942.1"/>
    </source>
</evidence>